<evidence type="ECO:0000313" key="4">
    <source>
        <dbReference type="Proteomes" id="UP000295718"/>
    </source>
</evidence>
<dbReference type="PANTHER" id="PTHR43649:SF12">
    <property type="entry name" value="DIACETYLCHITOBIOSE BINDING PROTEIN DASA"/>
    <property type="match status" value="1"/>
</dbReference>
<dbReference type="Pfam" id="PF13416">
    <property type="entry name" value="SBP_bac_8"/>
    <property type="match status" value="1"/>
</dbReference>
<feature type="chain" id="PRO_5038863002" evidence="2">
    <location>
        <begin position="21"/>
        <end position="468"/>
    </location>
</feature>
<sequence length="468" mass="50808">MKKRVISVLLATAMVVGTLAGCGSTAPAKEEAPAADETQAPAGDAQETETEEASAQALEGTLKVAAFDGGYGTQMWTEVTNKFMENNPGVTIELTAEKNLEEVISPLMKAGDYPDFVYLATGRELALPETLLKDNAIMNISDVLSMQVPGEDVSVGDKIITGFTDTLVTNPYNDGETYLAPMFYSPCGLWYDANLLETKGWEVPQTWDEMWELGDKAKAEGISLFTYPVAGYFDAFIFGMLTEAGGTDFYNRAMSYEDGIWETQEAKEVFEIVGKLAEYMEPTTVGNANKDNFKKNQQLVLDDKAIFMPNGNWIIGEMADAPRAEGFKWGFAPLPAIKAGGEQCAFTFFEQAWIPAQAENPELAKAFMAYLYSDEAAEIFAKTGGAIQPIKGVSNFITDEDTKTIYSVYDTGAIASMGGFAATEAVEGVSMKDTLFFTIDSIVTGDKTVEEWQAAVEGVSDQLRGALK</sequence>
<dbReference type="Proteomes" id="UP000295718">
    <property type="component" value="Unassembled WGS sequence"/>
</dbReference>
<dbReference type="PANTHER" id="PTHR43649">
    <property type="entry name" value="ARABINOSE-BINDING PROTEIN-RELATED"/>
    <property type="match status" value="1"/>
</dbReference>
<dbReference type="PROSITE" id="PS51257">
    <property type="entry name" value="PROKAR_LIPOPROTEIN"/>
    <property type="match status" value="1"/>
</dbReference>
<protein>
    <submittedName>
        <fullName evidence="3">Carbohydrate ABC transporter substrate-binding protein (CUT1 family)</fullName>
    </submittedName>
</protein>
<keyword evidence="2" id="KW-0732">Signal</keyword>
<dbReference type="AlphaFoldDB" id="A0A4R1R6A8"/>
<accession>A0A4R1R6A8</accession>
<evidence type="ECO:0000313" key="3">
    <source>
        <dbReference type="EMBL" id="TCL61094.1"/>
    </source>
</evidence>
<gene>
    <name evidence="3" type="ORF">EDD76_101191</name>
</gene>
<comment type="caution">
    <text evidence="3">The sequence shown here is derived from an EMBL/GenBank/DDBJ whole genome shotgun (WGS) entry which is preliminary data.</text>
</comment>
<dbReference type="NCBIfam" id="TIGR03850">
    <property type="entry name" value="bind_CPR_0540"/>
    <property type="match status" value="1"/>
</dbReference>
<dbReference type="Gene3D" id="3.40.190.10">
    <property type="entry name" value="Periplasmic binding protein-like II"/>
    <property type="match status" value="1"/>
</dbReference>
<dbReference type="STRING" id="1469948.GCA_000732725_02578"/>
<name>A0A4R1R6A8_9FIRM</name>
<dbReference type="EMBL" id="SLUO01000001">
    <property type="protein sequence ID" value="TCL61094.1"/>
    <property type="molecule type" value="Genomic_DNA"/>
</dbReference>
<proteinExistence type="predicted"/>
<evidence type="ECO:0000256" key="1">
    <source>
        <dbReference type="SAM" id="MobiDB-lite"/>
    </source>
</evidence>
<dbReference type="InterPro" id="IPR006059">
    <property type="entry name" value="SBP"/>
</dbReference>
<keyword evidence="4" id="KW-1185">Reference proteome</keyword>
<dbReference type="OrthoDB" id="94797at2"/>
<dbReference type="InterPro" id="IPR050490">
    <property type="entry name" value="Bact_solute-bd_prot1"/>
</dbReference>
<organism evidence="3 4">
    <name type="scientific">Kineothrix alysoides</name>
    <dbReference type="NCBI Taxonomy" id="1469948"/>
    <lineage>
        <taxon>Bacteria</taxon>
        <taxon>Bacillati</taxon>
        <taxon>Bacillota</taxon>
        <taxon>Clostridia</taxon>
        <taxon>Lachnospirales</taxon>
        <taxon>Lachnospiraceae</taxon>
        <taxon>Kineothrix</taxon>
    </lineage>
</organism>
<reference evidence="3 4" key="1">
    <citation type="submission" date="2019-03" db="EMBL/GenBank/DDBJ databases">
        <title>Genomic Encyclopedia of Type Strains, Phase IV (KMG-IV): sequencing the most valuable type-strain genomes for metagenomic binning, comparative biology and taxonomic classification.</title>
        <authorList>
            <person name="Goeker M."/>
        </authorList>
    </citation>
    <scope>NUCLEOTIDE SEQUENCE [LARGE SCALE GENOMIC DNA]</scope>
    <source>
        <strain evidence="3 4">DSM 100556</strain>
    </source>
</reference>
<dbReference type="InterPro" id="IPR022387">
    <property type="entry name" value="Bind_CPR0540"/>
</dbReference>
<dbReference type="SUPFAM" id="SSF53850">
    <property type="entry name" value="Periplasmic binding protein-like II"/>
    <property type="match status" value="1"/>
</dbReference>
<feature type="signal peptide" evidence="2">
    <location>
        <begin position="1"/>
        <end position="20"/>
    </location>
</feature>
<dbReference type="RefSeq" id="WP_031391256.1">
    <property type="nucleotide sequence ID" value="NZ_JPNB01000002.1"/>
</dbReference>
<feature type="region of interest" description="Disordered" evidence="1">
    <location>
        <begin position="25"/>
        <end position="49"/>
    </location>
</feature>
<evidence type="ECO:0000256" key="2">
    <source>
        <dbReference type="SAM" id="SignalP"/>
    </source>
</evidence>